<dbReference type="SUPFAM" id="SSF52540">
    <property type="entry name" value="P-loop containing nucleoside triphosphate hydrolases"/>
    <property type="match status" value="1"/>
</dbReference>
<protein>
    <recommendedName>
        <fullName evidence="1">G domain-containing protein</fullName>
    </recommendedName>
</protein>
<proteinExistence type="predicted"/>
<sequence>MRNCLVIGRTNVGKTIFCINFAEYLGLQRMDVYFQLPDGTTRQRKYNVSAAREELSGTEAHHTRSLQSITLELPRGKGMRQLKLTDSTGLVDGIHPDLEMREAMAQTLEELRRADCVLHLVDASEVMKAGGLNNLGELDLQIAELGKRKHGYLCLANKVDLPDGQRGFKLLERELKGLNMLPVSALYRQGFREVKEHVWRLV</sequence>
<dbReference type="Gene3D" id="3.40.50.300">
    <property type="entry name" value="P-loop containing nucleotide triphosphate hydrolases"/>
    <property type="match status" value="1"/>
</dbReference>
<dbReference type="STRING" id="1157490.EL26_14415"/>
<dbReference type="InterPro" id="IPR006073">
    <property type="entry name" value="GTP-bd"/>
</dbReference>
<dbReference type="GO" id="GO:0005525">
    <property type="term" value="F:GTP binding"/>
    <property type="evidence" value="ECO:0007669"/>
    <property type="project" value="InterPro"/>
</dbReference>
<feature type="domain" description="G" evidence="1">
    <location>
        <begin position="4"/>
        <end position="157"/>
    </location>
</feature>
<dbReference type="Proteomes" id="UP000027931">
    <property type="component" value="Unassembled WGS sequence"/>
</dbReference>
<dbReference type="EMBL" id="JMIR01000020">
    <property type="protein sequence ID" value="KEO82576.1"/>
    <property type="molecule type" value="Genomic_DNA"/>
</dbReference>
<evidence type="ECO:0000313" key="3">
    <source>
        <dbReference type="Proteomes" id="UP000027931"/>
    </source>
</evidence>
<accession>A0A074LKB1</accession>
<keyword evidence="3" id="KW-1185">Reference proteome</keyword>
<evidence type="ECO:0000313" key="2">
    <source>
        <dbReference type="EMBL" id="KEO82576.1"/>
    </source>
</evidence>
<dbReference type="AlphaFoldDB" id="A0A074LKB1"/>
<comment type="caution">
    <text evidence="2">The sequence shown here is derived from an EMBL/GenBank/DDBJ whole genome shotgun (WGS) entry which is preliminary data.</text>
</comment>
<dbReference type="Pfam" id="PF01926">
    <property type="entry name" value="MMR_HSR1"/>
    <property type="match status" value="1"/>
</dbReference>
<gene>
    <name evidence="2" type="ORF">EL26_14415</name>
</gene>
<name>A0A074LKB1_9BACL</name>
<reference evidence="2 3" key="1">
    <citation type="journal article" date="2013" name="Int. J. Syst. Evol. Microbiol.">
        <title>Tumebacillus flagellatus sp. nov., an alpha-amylase/pullulanase-producing bacterium isolated from cassava wastewater.</title>
        <authorList>
            <person name="Wang Q."/>
            <person name="Xie N."/>
            <person name="Qin Y."/>
            <person name="Shen N."/>
            <person name="Zhu J."/>
            <person name="Mi H."/>
            <person name="Huang R."/>
        </authorList>
    </citation>
    <scope>NUCLEOTIDE SEQUENCE [LARGE SCALE GENOMIC DNA]</scope>
    <source>
        <strain evidence="2 3">GST4</strain>
    </source>
</reference>
<dbReference type="InterPro" id="IPR027417">
    <property type="entry name" value="P-loop_NTPase"/>
</dbReference>
<evidence type="ECO:0000259" key="1">
    <source>
        <dbReference type="Pfam" id="PF01926"/>
    </source>
</evidence>
<dbReference type="eggNOG" id="COG1160">
    <property type="taxonomic scope" value="Bacteria"/>
</dbReference>
<organism evidence="2 3">
    <name type="scientific">Tumebacillus flagellatus</name>
    <dbReference type="NCBI Taxonomy" id="1157490"/>
    <lineage>
        <taxon>Bacteria</taxon>
        <taxon>Bacillati</taxon>
        <taxon>Bacillota</taxon>
        <taxon>Bacilli</taxon>
        <taxon>Bacillales</taxon>
        <taxon>Alicyclobacillaceae</taxon>
        <taxon>Tumebacillus</taxon>
    </lineage>
</organism>